<feature type="modified residue" description="4-aspartylphosphate" evidence="10">
    <location>
        <position position="63"/>
    </location>
</feature>
<accession>A0A1I0CM76</accession>
<dbReference type="InterPro" id="IPR011006">
    <property type="entry name" value="CheY-like_superfamily"/>
</dbReference>
<dbReference type="PROSITE" id="PS50110">
    <property type="entry name" value="RESPONSE_REGULATORY"/>
    <property type="match status" value="1"/>
</dbReference>
<dbReference type="GO" id="GO:0003700">
    <property type="term" value="F:DNA-binding transcription factor activity"/>
    <property type="evidence" value="ECO:0007669"/>
    <property type="project" value="InterPro"/>
</dbReference>
<dbReference type="InterPro" id="IPR051552">
    <property type="entry name" value="HptR"/>
</dbReference>
<evidence type="ECO:0000256" key="6">
    <source>
        <dbReference type="ARBA" id="ARBA00023015"/>
    </source>
</evidence>
<evidence type="ECO:0000256" key="1">
    <source>
        <dbReference type="ARBA" id="ARBA00004496"/>
    </source>
</evidence>
<dbReference type="InterPro" id="IPR001789">
    <property type="entry name" value="Sig_transdc_resp-reg_receiver"/>
</dbReference>
<comment type="function">
    <text evidence="9">May play the central regulatory role in sporulation. It may be an element of the effector pathway responsible for the activation of sporulation genes in response to nutritional stress. Spo0A may act in concert with spo0H (a sigma factor) to control the expression of some genes that are critical to the sporulation process.</text>
</comment>
<proteinExistence type="predicted"/>
<keyword evidence="8" id="KW-0804">Transcription</keyword>
<dbReference type="GO" id="GO:0000160">
    <property type="term" value="P:phosphorelay signal transduction system"/>
    <property type="evidence" value="ECO:0007669"/>
    <property type="project" value="UniProtKB-KW"/>
</dbReference>
<comment type="subcellular location">
    <subcellularLocation>
        <location evidence="1">Cytoplasm</location>
    </subcellularLocation>
</comment>
<evidence type="ECO:0000256" key="5">
    <source>
        <dbReference type="ARBA" id="ARBA00023012"/>
    </source>
</evidence>
<dbReference type="Pfam" id="PF12833">
    <property type="entry name" value="HTH_18"/>
    <property type="match status" value="1"/>
</dbReference>
<dbReference type="GO" id="GO:0005737">
    <property type="term" value="C:cytoplasm"/>
    <property type="evidence" value="ECO:0007669"/>
    <property type="project" value="UniProtKB-SubCell"/>
</dbReference>
<keyword evidence="7" id="KW-0238">DNA-binding</keyword>
<gene>
    <name evidence="13" type="ORF">SAMN05216313_10341</name>
</gene>
<dbReference type="SMART" id="SM00342">
    <property type="entry name" value="HTH_ARAC"/>
    <property type="match status" value="1"/>
</dbReference>
<dbReference type="SMART" id="SM00448">
    <property type="entry name" value="REC"/>
    <property type="match status" value="1"/>
</dbReference>
<feature type="domain" description="HTH araC/xylS-type" evidence="11">
    <location>
        <begin position="432"/>
        <end position="530"/>
    </location>
</feature>
<organism evidence="13 14">
    <name type="scientific">Enterocloster lavalensis</name>
    <dbReference type="NCBI Taxonomy" id="460384"/>
    <lineage>
        <taxon>Bacteria</taxon>
        <taxon>Bacillati</taxon>
        <taxon>Bacillota</taxon>
        <taxon>Clostridia</taxon>
        <taxon>Lachnospirales</taxon>
        <taxon>Lachnospiraceae</taxon>
        <taxon>Enterocloster</taxon>
    </lineage>
</organism>
<dbReference type="Proteomes" id="UP000198508">
    <property type="component" value="Unassembled WGS sequence"/>
</dbReference>
<dbReference type="PROSITE" id="PS01124">
    <property type="entry name" value="HTH_ARAC_FAMILY_2"/>
    <property type="match status" value="1"/>
</dbReference>
<dbReference type="InterPro" id="IPR009057">
    <property type="entry name" value="Homeodomain-like_sf"/>
</dbReference>
<dbReference type="CDD" id="cd17536">
    <property type="entry name" value="REC_YesN-like"/>
    <property type="match status" value="1"/>
</dbReference>
<name>A0A1I0CM76_9FIRM</name>
<evidence type="ECO:0000256" key="7">
    <source>
        <dbReference type="ARBA" id="ARBA00023125"/>
    </source>
</evidence>
<dbReference type="SUPFAM" id="SSF46689">
    <property type="entry name" value="Homeodomain-like"/>
    <property type="match status" value="2"/>
</dbReference>
<evidence type="ECO:0000256" key="3">
    <source>
        <dbReference type="ARBA" id="ARBA00022490"/>
    </source>
</evidence>
<dbReference type="InterPro" id="IPR018062">
    <property type="entry name" value="HTH_AraC-typ_CS"/>
</dbReference>
<dbReference type="PANTHER" id="PTHR42713">
    <property type="entry name" value="HISTIDINE KINASE-RELATED"/>
    <property type="match status" value="1"/>
</dbReference>
<sequence length="533" mass="60655">MGIDGQAAFFKVVLIDDDLLMLEDLEHLVDWAQYGFYVAGTFGNGFTALEQMERLRPDFIITDIRMPRMDGLSFVARVKEILPMARILLLTAYSDFDYAKKAIELGVSNYLLKNELNRRTLSEQLEKIRADMARSQNMTMVMLQKMLKRFLHDPSDEAARARLERGLKESVVRACGFMIVQARPVMEFPDEMVDTEDLSCSCHEIDTALSGEIFGSELWLKEGLRLLCVTYTEREVAVLVCSTDRPSSESAARELMRRAAGAADAQVRRQRGGQVTILYSAKMGADLKRAYETFRFVSEVFPYMMFGGEGRIREVSELTDHICEEPFEREQKERLNQLCVSGSLSDLTAMAQALEAEFERRYSLGRLRVAMEWMRDVLVRIGRNNLCPQRTLDEFYEELPQACSCGGLFALFGECLGKIAGFAGESYSPRICSTLKFIHENYGEDISIQDAAVRLGLNGEYLNKLFKKEVNQSFSRYLTQFRMNRAREILVSGECNVSEAAAQVGYKSSQYFSITFRQYMGYPPSEAARHRGN</sequence>
<evidence type="ECO:0000256" key="10">
    <source>
        <dbReference type="PROSITE-ProRule" id="PRU00169"/>
    </source>
</evidence>
<evidence type="ECO:0000256" key="2">
    <source>
        <dbReference type="ARBA" id="ARBA00018672"/>
    </source>
</evidence>
<dbReference type="PANTHER" id="PTHR42713:SF3">
    <property type="entry name" value="TRANSCRIPTIONAL REGULATORY PROTEIN HPTR"/>
    <property type="match status" value="1"/>
</dbReference>
<keyword evidence="6" id="KW-0805">Transcription regulation</keyword>
<dbReference type="EMBL" id="FOIM01000003">
    <property type="protein sequence ID" value="SET20308.1"/>
    <property type="molecule type" value="Genomic_DNA"/>
</dbReference>
<evidence type="ECO:0000256" key="9">
    <source>
        <dbReference type="ARBA" id="ARBA00024867"/>
    </source>
</evidence>
<keyword evidence="14" id="KW-1185">Reference proteome</keyword>
<dbReference type="Pfam" id="PF00072">
    <property type="entry name" value="Response_reg"/>
    <property type="match status" value="1"/>
</dbReference>
<keyword evidence="4 10" id="KW-0597">Phosphoprotein</keyword>
<dbReference type="RefSeq" id="WP_092361016.1">
    <property type="nucleotide sequence ID" value="NZ_DAINWJ010000347.1"/>
</dbReference>
<dbReference type="Gene3D" id="3.40.50.2300">
    <property type="match status" value="1"/>
</dbReference>
<reference evidence="14" key="1">
    <citation type="submission" date="2016-10" db="EMBL/GenBank/DDBJ databases">
        <authorList>
            <person name="Varghese N."/>
            <person name="Submissions S."/>
        </authorList>
    </citation>
    <scope>NUCLEOTIDE SEQUENCE [LARGE SCALE GENOMIC DNA]</scope>
    <source>
        <strain evidence="14">NLAE-zl-G277</strain>
    </source>
</reference>
<feature type="domain" description="Response regulatory" evidence="12">
    <location>
        <begin position="11"/>
        <end position="128"/>
    </location>
</feature>
<evidence type="ECO:0000256" key="8">
    <source>
        <dbReference type="ARBA" id="ARBA00023163"/>
    </source>
</evidence>
<dbReference type="AlphaFoldDB" id="A0A1I0CM76"/>
<evidence type="ECO:0000259" key="12">
    <source>
        <dbReference type="PROSITE" id="PS50110"/>
    </source>
</evidence>
<dbReference type="PROSITE" id="PS00041">
    <property type="entry name" value="HTH_ARAC_FAMILY_1"/>
    <property type="match status" value="1"/>
</dbReference>
<evidence type="ECO:0000313" key="13">
    <source>
        <dbReference type="EMBL" id="SET20308.1"/>
    </source>
</evidence>
<dbReference type="InterPro" id="IPR018060">
    <property type="entry name" value="HTH_AraC"/>
</dbReference>
<dbReference type="STRING" id="460384.SAMN05216313_10341"/>
<evidence type="ECO:0000259" key="11">
    <source>
        <dbReference type="PROSITE" id="PS01124"/>
    </source>
</evidence>
<evidence type="ECO:0000313" key="14">
    <source>
        <dbReference type="Proteomes" id="UP000198508"/>
    </source>
</evidence>
<evidence type="ECO:0000256" key="4">
    <source>
        <dbReference type="ARBA" id="ARBA00022553"/>
    </source>
</evidence>
<dbReference type="SUPFAM" id="SSF52172">
    <property type="entry name" value="CheY-like"/>
    <property type="match status" value="1"/>
</dbReference>
<dbReference type="GO" id="GO:0043565">
    <property type="term" value="F:sequence-specific DNA binding"/>
    <property type="evidence" value="ECO:0007669"/>
    <property type="project" value="InterPro"/>
</dbReference>
<dbReference type="Gene3D" id="1.10.10.60">
    <property type="entry name" value="Homeodomain-like"/>
    <property type="match status" value="2"/>
</dbReference>
<keyword evidence="3" id="KW-0963">Cytoplasm</keyword>
<keyword evidence="5" id="KW-0902">Two-component regulatory system</keyword>
<protein>
    <recommendedName>
        <fullName evidence="2">Stage 0 sporulation protein A homolog</fullName>
    </recommendedName>
</protein>